<organism evidence="1 2">
    <name type="scientific">Aquatica leii</name>
    <dbReference type="NCBI Taxonomy" id="1421715"/>
    <lineage>
        <taxon>Eukaryota</taxon>
        <taxon>Metazoa</taxon>
        <taxon>Ecdysozoa</taxon>
        <taxon>Arthropoda</taxon>
        <taxon>Hexapoda</taxon>
        <taxon>Insecta</taxon>
        <taxon>Pterygota</taxon>
        <taxon>Neoptera</taxon>
        <taxon>Endopterygota</taxon>
        <taxon>Coleoptera</taxon>
        <taxon>Polyphaga</taxon>
        <taxon>Elateriformia</taxon>
        <taxon>Elateroidea</taxon>
        <taxon>Lampyridae</taxon>
        <taxon>Luciolinae</taxon>
        <taxon>Aquatica</taxon>
    </lineage>
</organism>
<dbReference type="EMBL" id="JARPUR010000001">
    <property type="protein sequence ID" value="KAK4885474.1"/>
    <property type="molecule type" value="Genomic_DNA"/>
</dbReference>
<gene>
    <name evidence="1" type="ORF">RN001_001745</name>
</gene>
<evidence type="ECO:0000313" key="2">
    <source>
        <dbReference type="Proteomes" id="UP001353858"/>
    </source>
</evidence>
<dbReference type="InterPro" id="IPR010562">
    <property type="entry name" value="Haemolymph_juvenile_hormone-bd"/>
</dbReference>
<dbReference type="SMART" id="SM00700">
    <property type="entry name" value="JHBP"/>
    <property type="match status" value="1"/>
</dbReference>
<evidence type="ECO:0000313" key="1">
    <source>
        <dbReference type="EMBL" id="KAK4885474.1"/>
    </source>
</evidence>
<dbReference type="Proteomes" id="UP001353858">
    <property type="component" value="Unassembled WGS sequence"/>
</dbReference>
<dbReference type="Gene3D" id="3.15.10.30">
    <property type="entry name" value="Haemolymph juvenile hormone binding protein"/>
    <property type="match status" value="1"/>
</dbReference>
<dbReference type="GO" id="GO:0005615">
    <property type="term" value="C:extracellular space"/>
    <property type="evidence" value="ECO:0007669"/>
    <property type="project" value="TreeGrafter"/>
</dbReference>
<dbReference type="InterPro" id="IPR038606">
    <property type="entry name" value="To_sf"/>
</dbReference>
<reference evidence="2" key="1">
    <citation type="submission" date="2023-01" db="EMBL/GenBank/DDBJ databases">
        <title>Key to firefly adult light organ development and bioluminescence: homeobox transcription factors regulate luciferase expression and transportation to peroxisome.</title>
        <authorList>
            <person name="Fu X."/>
        </authorList>
    </citation>
    <scope>NUCLEOTIDE SEQUENCE [LARGE SCALE GENOMIC DNA]</scope>
</reference>
<sequence length="254" mass="29071">MSDNENEMDFTPPVASFKSSKYVVSIQLRKYYFNVLRFCLFLTIASYINPCKVNDESCLKTSIQNTILKLKDGDKDLEIFPLKRVKLSDLKVEMSSSMPKQSMTNVFMDGLSENIFIDSVKINLTSCKMQLHLQAPHIKFSYDVTIKGKYHSTDVDITDKVVETTTTTHLPVYMNCKITEKGGIKYINITSVAVDLSIENITLQFSNKDNEVYKSIILEETRFYSLTDSAWNDIIKSIANKIFNSIPVNELFQE</sequence>
<protein>
    <recommendedName>
        <fullName evidence="3">Circadian clock-controlled protein-like</fullName>
    </recommendedName>
</protein>
<dbReference type="Pfam" id="PF06585">
    <property type="entry name" value="JHBP"/>
    <property type="match status" value="1"/>
</dbReference>
<accession>A0AAN7PGA1</accession>
<name>A0AAN7PGA1_9COLE</name>
<proteinExistence type="predicted"/>
<evidence type="ECO:0008006" key="3">
    <source>
        <dbReference type="Google" id="ProtNLM"/>
    </source>
</evidence>
<dbReference type="PANTHER" id="PTHR11008:SF18">
    <property type="entry name" value="BCDNA.GH05536-RELATED"/>
    <property type="match status" value="1"/>
</dbReference>
<keyword evidence="2" id="KW-1185">Reference proteome</keyword>
<dbReference type="AlphaFoldDB" id="A0AAN7PGA1"/>
<dbReference type="PANTHER" id="PTHR11008">
    <property type="entry name" value="PROTEIN TAKEOUT-LIKE PROTEIN"/>
    <property type="match status" value="1"/>
</dbReference>
<comment type="caution">
    <text evidence="1">The sequence shown here is derived from an EMBL/GenBank/DDBJ whole genome shotgun (WGS) entry which is preliminary data.</text>
</comment>